<accession>T0ZVI5</accession>
<dbReference type="SUPFAM" id="SSF56762">
    <property type="entry name" value="HydB/Nqo4-like"/>
    <property type="match status" value="1"/>
</dbReference>
<feature type="non-terminal residue" evidence="2">
    <location>
        <position position="1"/>
    </location>
</feature>
<dbReference type="PANTHER" id="PTHR11993:SF10">
    <property type="entry name" value="NADH DEHYDROGENASE [UBIQUINONE] IRON-SULFUR PROTEIN 2, MITOCHONDRIAL"/>
    <property type="match status" value="1"/>
</dbReference>
<dbReference type="EMBL" id="AUZZ01009306">
    <property type="protein sequence ID" value="EQD33945.1"/>
    <property type="molecule type" value="Genomic_DNA"/>
</dbReference>
<sequence>SHYLPAVHPPPPTGWTIWPHPLNNLGFALAVEKLMGIEIPVRGQYIRVIVAELSRIASHLVWLGTHALDLGATTAFMYCWRERDQILDIMEWISGVRMMTSFIRVGGLMADVPPEFVSMVRAFTAAFPHRVDEYEGLLTANPIWRQRTIGLGVIDARTAIGYGCSGATLRGSGVPYDVRKAQPYSSYDHFQFDIPVG</sequence>
<dbReference type="GO" id="GO:0051287">
    <property type="term" value="F:NAD binding"/>
    <property type="evidence" value="ECO:0007669"/>
    <property type="project" value="InterPro"/>
</dbReference>
<organism evidence="2">
    <name type="scientific">mine drainage metagenome</name>
    <dbReference type="NCBI Taxonomy" id="410659"/>
    <lineage>
        <taxon>unclassified sequences</taxon>
        <taxon>metagenomes</taxon>
        <taxon>ecological metagenomes</taxon>
    </lineage>
</organism>
<gene>
    <name evidence="2" type="ORF">B2A_12891</name>
</gene>
<protein>
    <submittedName>
        <fullName evidence="2">NADH dehydrogenase I, D subunit</fullName>
    </submittedName>
</protein>
<feature type="non-terminal residue" evidence="2">
    <location>
        <position position="197"/>
    </location>
</feature>
<dbReference type="AlphaFoldDB" id="T0ZVI5"/>
<comment type="caution">
    <text evidence="2">The sequence shown here is derived from an EMBL/GenBank/DDBJ whole genome shotgun (WGS) entry which is preliminary data.</text>
</comment>
<feature type="domain" description="NADH-quinone oxidoreductase subunit D" evidence="1">
    <location>
        <begin position="69"/>
        <end position="197"/>
    </location>
</feature>
<dbReference type="InterPro" id="IPR029014">
    <property type="entry name" value="NiFe-Hase_large"/>
</dbReference>
<evidence type="ECO:0000259" key="1">
    <source>
        <dbReference type="Pfam" id="PF00346"/>
    </source>
</evidence>
<dbReference type="InterPro" id="IPR001135">
    <property type="entry name" value="NADH_Q_OxRdtase_suD"/>
</dbReference>
<dbReference type="InterPro" id="IPR022885">
    <property type="entry name" value="NDH1_su_D/H"/>
</dbReference>
<evidence type="ECO:0000313" key="2">
    <source>
        <dbReference type="EMBL" id="EQD33945.1"/>
    </source>
</evidence>
<dbReference type="Pfam" id="PF00346">
    <property type="entry name" value="Complex1_49kDa"/>
    <property type="match status" value="1"/>
</dbReference>
<reference evidence="2" key="2">
    <citation type="journal article" date="2014" name="ISME J.">
        <title>Microbial stratification in low pH oxic and suboxic macroscopic growths along an acid mine drainage.</title>
        <authorList>
            <person name="Mendez-Garcia C."/>
            <person name="Mesa V."/>
            <person name="Sprenger R.R."/>
            <person name="Richter M."/>
            <person name="Diez M.S."/>
            <person name="Solano J."/>
            <person name="Bargiela R."/>
            <person name="Golyshina O.V."/>
            <person name="Manteca A."/>
            <person name="Ramos J.L."/>
            <person name="Gallego J.R."/>
            <person name="Llorente I."/>
            <person name="Martins Dos Santos V.A."/>
            <person name="Jensen O.N."/>
            <person name="Pelaez A.I."/>
            <person name="Sanchez J."/>
            <person name="Ferrer M."/>
        </authorList>
    </citation>
    <scope>NUCLEOTIDE SEQUENCE</scope>
</reference>
<proteinExistence type="predicted"/>
<dbReference type="GO" id="GO:0016651">
    <property type="term" value="F:oxidoreductase activity, acting on NAD(P)H"/>
    <property type="evidence" value="ECO:0007669"/>
    <property type="project" value="InterPro"/>
</dbReference>
<dbReference type="PANTHER" id="PTHR11993">
    <property type="entry name" value="NADH-UBIQUINONE OXIDOREDUCTASE 49 KDA SUBUNIT"/>
    <property type="match status" value="1"/>
</dbReference>
<reference evidence="2" key="1">
    <citation type="submission" date="2013-08" db="EMBL/GenBank/DDBJ databases">
        <authorList>
            <person name="Mendez C."/>
            <person name="Richter M."/>
            <person name="Ferrer M."/>
            <person name="Sanchez J."/>
        </authorList>
    </citation>
    <scope>NUCLEOTIDE SEQUENCE</scope>
</reference>
<dbReference type="GO" id="GO:0048038">
    <property type="term" value="F:quinone binding"/>
    <property type="evidence" value="ECO:0007669"/>
    <property type="project" value="InterPro"/>
</dbReference>
<name>T0ZVI5_9ZZZZ</name>
<dbReference type="Gene3D" id="1.10.645.10">
    <property type="entry name" value="Cytochrome-c3 Hydrogenase, chain B"/>
    <property type="match status" value="1"/>
</dbReference>